<evidence type="ECO:0000259" key="1">
    <source>
        <dbReference type="SMART" id="SM00597"/>
    </source>
</evidence>
<name>A0A9P0FBU5_BRAAE</name>
<reference evidence="2" key="1">
    <citation type="submission" date="2021-12" db="EMBL/GenBank/DDBJ databases">
        <authorList>
            <person name="King R."/>
        </authorList>
    </citation>
    <scope>NUCLEOTIDE SEQUENCE</scope>
</reference>
<dbReference type="SMART" id="SM00597">
    <property type="entry name" value="ZnF_TTF"/>
    <property type="match status" value="1"/>
</dbReference>
<dbReference type="AlphaFoldDB" id="A0A9P0FBU5"/>
<dbReference type="EMBL" id="OV121142">
    <property type="protein sequence ID" value="CAH0549730.1"/>
    <property type="molecule type" value="Genomic_DNA"/>
</dbReference>
<accession>A0A9P0FBU5</accession>
<sequence length="143" mass="16695">MENNIRVDISNNSDMVDLLLRHKFHTMTHEDRLSIKQIAIPRPSMGNLIQSKSGHNRSFVNTWYDKAVWITGSETRNKLFCWYCLLFSEKSGPWTTVGYHNLKDLSRATLKHENSKEHTYSALKFKLFENKVLLICQAVRVNP</sequence>
<keyword evidence="3" id="KW-1185">Reference proteome</keyword>
<feature type="domain" description="TTF-type" evidence="1">
    <location>
        <begin position="55"/>
        <end position="141"/>
    </location>
</feature>
<organism evidence="2 3">
    <name type="scientific">Brassicogethes aeneus</name>
    <name type="common">Rape pollen beetle</name>
    <name type="synonym">Meligethes aeneus</name>
    <dbReference type="NCBI Taxonomy" id="1431903"/>
    <lineage>
        <taxon>Eukaryota</taxon>
        <taxon>Metazoa</taxon>
        <taxon>Ecdysozoa</taxon>
        <taxon>Arthropoda</taxon>
        <taxon>Hexapoda</taxon>
        <taxon>Insecta</taxon>
        <taxon>Pterygota</taxon>
        <taxon>Neoptera</taxon>
        <taxon>Endopterygota</taxon>
        <taxon>Coleoptera</taxon>
        <taxon>Polyphaga</taxon>
        <taxon>Cucujiformia</taxon>
        <taxon>Nitidulidae</taxon>
        <taxon>Meligethinae</taxon>
        <taxon>Brassicogethes</taxon>
    </lineage>
</organism>
<dbReference type="Proteomes" id="UP001154078">
    <property type="component" value="Chromosome 11"/>
</dbReference>
<evidence type="ECO:0000313" key="3">
    <source>
        <dbReference type="Proteomes" id="UP001154078"/>
    </source>
</evidence>
<protein>
    <recommendedName>
        <fullName evidence="1">TTF-type domain-containing protein</fullName>
    </recommendedName>
</protein>
<dbReference type="InterPro" id="IPR006580">
    <property type="entry name" value="Znf_TTF"/>
</dbReference>
<proteinExistence type="predicted"/>
<evidence type="ECO:0000313" key="2">
    <source>
        <dbReference type="EMBL" id="CAH0549730.1"/>
    </source>
</evidence>
<gene>
    <name evidence="2" type="ORF">MELIAE_LOCUS2781</name>
</gene>
<dbReference type="OrthoDB" id="8196265at2759"/>